<dbReference type="Pfam" id="PF01425">
    <property type="entry name" value="Amidase"/>
    <property type="match status" value="1"/>
</dbReference>
<dbReference type="Gene3D" id="3.90.1300.10">
    <property type="entry name" value="Amidase signature (AS) domain"/>
    <property type="match status" value="1"/>
</dbReference>
<keyword evidence="1" id="KW-0732">Signal</keyword>
<protein>
    <recommendedName>
        <fullName evidence="2">Amidase domain-containing protein</fullName>
    </recommendedName>
</protein>
<name>A0A8T3BJ13_DENNO</name>
<accession>A0A8T3BJ13</accession>
<dbReference type="PANTHER" id="PTHR42678:SF34">
    <property type="entry name" value="OS04G0183300 PROTEIN"/>
    <property type="match status" value="1"/>
</dbReference>
<evidence type="ECO:0000313" key="3">
    <source>
        <dbReference type="EMBL" id="KAI0513880.1"/>
    </source>
</evidence>
<dbReference type="SUPFAM" id="SSF51110">
    <property type="entry name" value="alpha-D-mannose-specific plant lectins"/>
    <property type="match status" value="1"/>
</dbReference>
<dbReference type="InterPro" id="IPR023631">
    <property type="entry name" value="Amidase_dom"/>
</dbReference>
<dbReference type="Proteomes" id="UP000829196">
    <property type="component" value="Unassembled WGS sequence"/>
</dbReference>
<keyword evidence="4" id="KW-1185">Reference proteome</keyword>
<reference evidence="3" key="1">
    <citation type="journal article" date="2022" name="Front. Genet.">
        <title>Chromosome-Scale Assembly of the Dendrobium nobile Genome Provides Insights Into the Molecular Mechanism of the Biosynthesis of the Medicinal Active Ingredient of Dendrobium.</title>
        <authorList>
            <person name="Xu Q."/>
            <person name="Niu S.-C."/>
            <person name="Li K.-L."/>
            <person name="Zheng P.-J."/>
            <person name="Zhang X.-J."/>
            <person name="Jia Y."/>
            <person name="Liu Y."/>
            <person name="Niu Y.-X."/>
            <person name="Yu L.-H."/>
            <person name="Chen D.-F."/>
            <person name="Zhang G.-Q."/>
        </authorList>
    </citation>
    <scope>NUCLEOTIDE SEQUENCE</scope>
    <source>
        <tissue evidence="3">Leaf</tissue>
    </source>
</reference>
<dbReference type="EMBL" id="JAGYWB010000008">
    <property type="protein sequence ID" value="KAI0513880.1"/>
    <property type="molecule type" value="Genomic_DNA"/>
</dbReference>
<proteinExistence type="predicted"/>
<evidence type="ECO:0000259" key="2">
    <source>
        <dbReference type="Pfam" id="PF01425"/>
    </source>
</evidence>
<dbReference type="OrthoDB" id="566138at2759"/>
<dbReference type="InterPro" id="IPR036426">
    <property type="entry name" value="Bulb-type_lectin_dom_sf"/>
</dbReference>
<gene>
    <name evidence="3" type="ORF">KFK09_009912</name>
</gene>
<sequence>MELSLSSFLLYFSLSSLLLKLSAQTDNTALPGTIERAVKQQVLVAIPPGEPAALPPFLTSPTGKYAASFLRTPTAPGAGGFGNDFCYIQVTDTSTGESVWESECAPVSTSNTCSLVFSDDGLEIFDGSNSAWNSDAQSNGGNPLQSLELVDEGDMRIRDKEGELAWKASEDPRSNQRCGEAGSPGLAASVPPFAQPTGGNSGMVFGQQAGGGASGGYGFGGQMGAGSGGGRNLLVDAGLTMALTSSSLTFFLLASTVTAITANANAAAADIHSSAIDYAESTIADIQYYFADGTLTSRQLVQYYLNRIHSLNPYLHAVIELNPDALYDADLADRRRRRRLPTSGLLHGIPILLKDNIATRDRLNTTAGSLALLGSIAPRDAGIVRRLCAAGAIILGKASMSEWANFRSLDAPNGWNARGGQGRNPYGAAVDPCGSSSGSAIAAAAGMAAATIGTETDGSIICPAAANSAVGIKPTVGLTSRAGVVPISPRQDTVGPIARTVADAVAVLDVIVGYDERDAEATQAAATIVPKGGYRQFLKEDGLEGKRVGILRKGFFRFAEGSIEEKAFASHFDVMSTILDPFQSGEESALLAEFKLSLNAYLSELEISPVRSLADIITFNNEHKTEERIEEYGQDEFLAAEKTNGLGAVERFAIKRMAELSADGLERLMKEKKLDAVVTPDESGASILAIGGYPGISVPAGYGSSGAPFGICFGGLKGSEPELIEIAYAFEQVTKVRKPPLLTSAGETIM</sequence>
<comment type="caution">
    <text evidence="3">The sequence shown here is derived from an EMBL/GenBank/DDBJ whole genome shotgun (WGS) entry which is preliminary data.</text>
</comment>
<feature type="signal peptide" evidence="1">
    <location>
        <begin position="1"/>
        <end position="23"/>
    </location>
</feature>
<feature type="chain" id="PRO_5035720010" description="Amidase domain-containing protein" evidence="1">
    <location>
        <begin position="24"/>
        <end position="750"/>
    </location>
</feature>
<dbReference type="AlphaFoldDB" id="A0A8T3BJ13"/>
<dbReference type="PANTHER" id="PTHR42678">
    <property type="entry name" value="AMIDASE"/>
    <property type="match status" value="1"/>
</dbReference>
<dbReference type="InterPro" id="IPR036928">
    <property type="entry name" value="AS_sf"/>
</dbReference>
<evidence type="ECO:0000256" key="1">
    <source>
        <dbReference type="SAM" id="SignalP"/>
    </source>
</evidence>
<evidence type="ECO:0000313" key="4">
    <source>
        <dbReference type="Proteomes" id="UP000829196"/>
    </source>
</evidence>
<dbReference type="Gene3D" id="2.90.10.10">
    <property type="entry name" value="Bulb-type lectin domain"/>
    <property type="match status" value="1"/>
</dbReference>
<feature type="domain" description="Amidase" evidence="2">
    <location>
        <begin position="300"/>
        <end position="555"/>
    </location>
</feature>
<dbReference type="SUPFAM" id="SSF75304">
    <property type="entry name" value="Amidase signature (AS) enzymes"/>
    <property type="match status" value="1"/>
</dbReference>
<dbReference type="SMR" id="A0A8T3BJ13"/>
<organism evidence="3 4">
    <name type="scientific">Dendrobium nobile</name>
    <name type="common">Orchid</name>
    <dbReference type="NCBI Taxonomy" id="94219"/>
    <lineage>
        <taxon>Eukaryota</taxon>
        <taxon>Viridiplantae</taxon>
        <taxon>Streptophyta</taxon>
        <taxon>Embryophyta</taxon>
        <taxon>Tracheophyta</taxon>
        <taxon>Spermatophyta</taxon>
        <taxon>Magnoliopsida</taxon>
        <taxon>Liliopsida</taxon>
        <taxon>Asparagales</taxon>
        <taxon>Orchidaceae</taxon>
        <taxon>Epidendroideae</taxon>
        <taxon>Malaxideae</taxon>
        <taxon>Dendrobiinae</taxon>
        <taxon>Dendrobium</taxon>
    </lineage>
</organism>